<dbReference type="CDD" id="cd21117">
    <property type="entry name" value="Twitch_MoaA"/>
    <property type="match status" value="1"/>
</dbReference>
<dbReference type="InterPro" id="IPR007197">
    <property type="entry name" value="rSAM"/>
</dbReference>
<evidence type="ECO:0000256" key="7">
    <source>
        <dbReference type="ARBA" id="ARBA00023134"/>
    </source>
</evidence>
<evidence type="ECO:0000256" key="3">
    <source>
        <dbReference type="ARBA" id="ARBA00022723"/>
    </source>
</evidence>
<dbReference type="PROSITE" id="PS51918">
    <property type="entry name" value="RADICAL_SAM"/>
    <property type="match status" value="1"/>
</dbReference>
<dbReference type="SMART" id="SM00729">
    <property type="entry name" value="Elp3"/>
    <property type="match status" value="1"/>
</dbReference>
<keyword evidence="8" id="KW-0501">Molybdenum cofactor biosynthesis</keyword>
<dbReference type="GO" id="GO:0005525">
    <property type="term" value="F:GTP binding"/>
    <property type="evidence" value="ECO:0007669"/>
    <property type="project" value="UniProtKB-KW"/>
</dbReference>
<evidence type="ECO:0000256" key="5">
    <source>
        <dbReference type="ARBA" id="ARBA00023004"/>
    </source>
</evidence>
<dbReference type="GO" id="GO:0061798">
    <property type="term" value="F:GTP 3',8'-cyclase activity"/>
    <property type="evidence" value="ECO:0007669"/>
    <property type="project" value="TreeGrafter"/>
</dbReference>
<evidence type="ECO:0000259" key="9">
    <source>
        <dbReference type="PROSITE" id="PS51918"/>
    </source>
</evidence>
<dbReference type="InterPro" id="IPR006638">
    <property type="entry name" value="Elp3/MiaA/NifB-like_rSAM"/>
</dbReference>
<comment type="cofactor">
    <cofactor evidence="1">
        <name>[4Fe-4S] cluster</name>
        <dbReference type="ChEBI" id="CHEBI:49883"/>
    </cofactor>
</comment>
<dbReference type="PANTHER" id="PTHR22960">
    <property type="entry name" value="MOLYBDOPTERIN COFACTOR SYNTHESIS PROTEIN A"/>
    <property type="match status" value="1"/>
</dbReference>
<dbReference type="Pfam" id="PF04055">
    <property type="entry name" value="Radical_SAM"/>
    <property type="match status" value="1"/>
</dbReference>
<evidence type="ECO:0000256" key="4">
    <source>
        <dbReference type="ARBA" id="ARBA00022741"/>
    </source>
</evidence>
<evidence type="ECO:0000256" key="8">
    <source>
        <dbReference type="ARBA" id="ARBA00023150"/>
    </source>
</evidence>
<dbReference type="InterPro" id="IPR058240">
    <property type="entry name" value="rSAM_sf"/>
</dbReference>
<reference evidence="10 11" key="1">
    <citation type="submission" date="2019-07" db="EMBL/GenBank/DDBJ databases">
        <title>Whole genome shotgun sequence of Chryseobacterium hagamense NBRC 105253.</title>
        <authorList>
            <person name="Hosoyama A."/>
            <person name="Uohara A."/>
            <person name="Ohji S."/>
            <person name="Ichikawa N."/>
        </authorList>
    </citation>
    <scope>NUCLEOTIDE SEQUENCE [LARGE SCALE GENOMIC DNA]</scope>
    <source>
        <strain evidence="10 11">NBRC 105253</strain>
    </source>
</reference>
<evidence type="ECO:0000256" key="6">
    <source>
        <dbReference type="ARBA" id="ARBA00023014"/>
    </source>
</evidence>
<dbReference type="InterPro" id="IPR010505">
    <property type="entry name" value="MoaA_twitch"/>
</dbReference>
<keyword evidence="2" id="KW-0949">S-adenosyl-L-methionine</keyword>
<dbReference type="Gene3D" id="3.20.20.70">
    <property type="entry name" value="Aldolase class I"/>
    <property type="match status" value="1"/>
</dbReference>
<gene>
    <name evidence="10" type="primary">moaA</name>
    <name evidence="10" type="ORF">CHA01nite_11580</name>
</gene>
<name>A0A511YJN5_9FLAO</name>
<dbReference type="PANTHER" id="PTHR22960:SF0">
    <property type="entry name" value="MOLYBDENUM COFACTOR BIOSYNTHESIS PROTEIN 1"/>
    <property type="match status" value="1"/>
</dbReference>
<dbReference type="CDD" id="cd01335">
    <property type="entry name" value="Radical_SAM"/>
    <property type="match status" value="1"/>
</dbReference>
<dbReference type="GO" id="GO:0061799">
    <property type="term" value="F:cyclic pyranopterin monophosphate synthase activity"/>
    <property type="evidence" value="ECO:0007669"/>
    <property type="project" value="TreeGrafter"/>
</dbReference>
<feature type="domain" description="Radical SAM core" evidence="9">
    <location>
        <begin position="1"/>
        <end position="198"/>
    </location>
</feature>
<keyword evidence="4" id="KW-0547">Nucleotide-binding</keyword>
<dbReference type="InterPro" id="IPR013785">
    <property type="entry name" value="Aldolase_TIM"/>
</dbReference>
<dbReference type="Pfam" id="PF06463">
    <property type="entry name" value="Mob_synth_C"/>
    <property type="match status" value="1"/>
</dbReference>
<keyword evidence="6" id="KW-0411">Iron-sulfur</keyword>
<dbReference type="Proteomes" id="UP000321863">
    <property type="component" value="Unassembled WGS sequence"/>
</dbReference>
<dbReference type="InterPro" id="IPR050105">
    <property type="entry name" value="MoCo_biosynth_MoaA/MoaC"/>
</dbReference>
<dbReference type="GO" id="GO:0046872">
    <property type="term" value="F:metal ion binding"/>
    <property type="evidence" value="ECO:0007669"/>
    <property type="project" value="UniProtKB-KW"/>
</dbReference>
<proteinExistence type="predicted"/>
<evidence type="ECO:0000256" key="1">
    <source>
        <dbReference type="ARBA" id="ARBA00001966"/>
    </source>
</evidence>
<keyword evidence="11" id="KW-1185">Reference proteome</keyword>
<dbReference type="GO" id="GO:0051539">
    <property type="term" value="F:4 iron, 4 sulfur cluster binding"/>
    <property type="evidence" value="ECO:0007669"/>
    <property type="project" value="UniProtKB-KW"/>
</dbReference>
<dbReference type="SUPFAM" id="SSF102114">
    <property type="entry name" value="Radical SAM enzymes"/>
    <property type="match status" value="1"/>
</dbReference>
<protein>
    <submittedName>
        <fullName evidence="10">GTP 3',8-cyclase</fullName>
    </submittedName>
</protein>
<keyword evidence="5" id="KW-0408">Iron</keyword>
<dbReference type="AlphaFoldDB" id="A0A511YJN5"/>
<keyword evidence="3" id="KW-0479">Metal-binding</keyword>
<accession>A0A511YJN5</accession>
<evidence type="ECO:0000313" key="10">
    <source>
        <dbReference type="EMBL" id="GEN75418.1"/>
    </source>
</evidence>
<evidence type="ECO:0000256" key="2">
    <source>
        <dbReference type="ARBA" id="ARBA00022691"/>
    </source>
</evidence>
<dbReference type="GO" id="GO:0006777">
    <property type="term" value="P:Mo-molybdopterin cofactor biosynthetic process"/>
    <property type="evidence" value="ECO:0007669"/>
    <property type="project" value="UniProtKB-KW"/>
</dbReference>
<dbReference type="EMBL" id="BJYJ01000003">
    <property type="protein sequence ID" value="GEN75418.1"/>
    <property type="molecule type" value="Genomic_DNA"/>
</dbReference>
<comment type="caution">
    <text evidence="10">The sequence shown here is derived from an EMBL/GenBank/DDBJ whole genome shotgun (WGS) entry which is preliminary data.</text>
</comment>
<sequence length="298" mass="33255">MPDEKYAFAPASRLMQPDEIETVAKIFVAAGVKKIRLTGGEPLVRKDASLILEKLGKLGIELAITTNGVRVKELLPQLLAAKVKTVNISLDTLDAAKFQKITRRDLFDKVKESIAILLENNFRVKINVVMMKDLNDDEINDFVEMTRHHDIEVRFIEFMPFSGNRWTSNQVVTLEEILCEVQTRYDLIALPHETHDTAKRFKIPGFTGNFAVISTMSAPFCSSCNRIRLTADGKLKNCLFSKGETDLLSALREGEDIKPLIQSTILAKAKALGGQFEGVFQNIDAAKIENRSMITIGG</sequence>
<organism evidence="10 11">
    <name type="scientific">Chryseobacterium hagamense</name>
    <dbReference type="NCBI Taxonomy" id="395935"/>
    <lineage>
        <taxon>Bacteria</taxon>
        <taxon>Pseudomonadati</taxon>
        <taxon>Bacteroidota</taxon>
        <taxon>Flavobacteriia</taxon>
        <taxon>Flavobacteriales</taxon>
        <taxon>Weeksellaceae</taxon>
        <taxon>Chryseobacterium group</taxon>
        <taxon>Chryseobacterium</taxon>
    </lineage>
</organism>
<keyword evidence="7" id="KW-0342">GTP-binding</keyword>
<evidence type="ECO:0000313" key="11">
    <source>
        <dbReference type="Proteomes" id="UP000321863"/>
    </source>
</evidence>